<comment type="cofactor">
    <cofactor evidence="8">
        <name>Mg(2+)</name>
        <dbReference type="ChEBI" id="CHEBI:18420"/>
    </cofactor>
</comment>
<feature type="domain" description="MobA-like NTP transferase" evidence="9">
    <location>
        <begin position="7"/>
        <end position="160"/>
    </location>
</feature>
<evidence type="ECO:0000256" key="5">
    <source>
        <dbReference type="ARBA" id="ARBA00022842"/>
    </source>
</evidence>
<protein>
    <recommendedName>
        <fullName evidence="8">Probable molybdenum cofactor guanylyltransferase</fullName>
        <shortName evidence="8">MoCo guanylyltransferase</shortName>
        <ecNumber evidence="8">2.7.7.77</ecNumber>
    </recommendedName>
    <alternativeName>
        <fullName evidence="8">GTP:molybdopterin guanylyltransferase</fullName>
    </alternativeName>
    <alternativeName>
        <fullName evidence="8">Mo-MPT guanylyltransferase</fullName>
    </alternativeName>
    <alternativeName>
        <fullName evidence="8">Molybdopterin guanylyltransferase</fullName>
    </alternativeName>
    <alternativeName>
        <fullName evidence="8">Molybdopterin-guanine dinucleotide synthase</fullName>
        <shortName evidence="8">MGD synthase</shortName>
    </alternativeName>
</protein>
<sequence length="189" mass="20950">MENVITAYILAGGKSQRMGTDKGFLEWKGQSFMANIIAAVTPVVGGNIVIVSSDERYDALGVTRISDIVSNKGPLGGIYSALKHTATKRNLILSVDVPMISSELLQWLVDAHSNAYQMTQVQVDEKSCPLVAVYDRSVRILLPEFLSANQLKVRKFVEELSHQTLSVPEQWSAQLQNINTPEEYKNLNQ</sequence>
<keyword evidence="5 8" id="KW-0460">Magnesium</keyword>
<gene>
    <name evidence="8" type="primary">mobA</name>
    <name evidence="10" type="ORF">SAMN05444143_102155</name>
</gene>
<evidence type="ECO:0000256" key="8">
    <source>
        <dbReference type="HAMAP-Rule" id="MF_00316"/>
    </source>
</evidence>
<dbReference type="eggNOG" id="COG0746">
    <property type="taxonomic scope" value="Bacteria"/>
</dbReference>
<dbReference type="HAMAP" id="MF_00316">
    <property type="entry name" value="MobA"/>
    <property type="match status" value="1"/>
</dbReference>
<dbReference type="InterPro" id="IPR029044">
    <property type="entry name" value="Nucleotide-diphossugar_trans"/>
</dbReference>
<reference evidence="11" key="1">
    <citation type="submission" date="2016-10" db="EMBL/GenBank/DDBJ databases">
        <authorList>
            <person name="Varghese N."/>
            <person name="Submissions S."/>
        </authorList>
    </citation>
    <scope>NUCLEOTIDE SEQUENCE [LARGE SCALE GENOMIC DNA]</scope>
    <source>
        <strain evidence="11">DSM 4002</strain>
    </source>
</reference>
<feature type="binding site" evidence="8">
    <location>
        <position position="67"/>
    </location>
    <ligand>
        <name>GTP</name>
        <dbReference type="ChEBI" id="CHEBI:37565"/>
    </ligand>
</feature>
<keyword evidence="1 8" id="KW-0963">Cytoplasm</keyword>
<comment type="caution">
    <text evidence="8">Lacks conserved residue(s) required for the propagation of feature annotation.</text>
</comment>
<dbReference type="Gene3D" id="3.90.550.10">
    <property type="entry name" value="Spore Coat Polysaccharide Biosynthesis Protein SpsA, Chain A"/>
    <property type="match status" value="1"/>
</dbReference>
<accession>A0A1I4TKD7</accession>
<comment type="subcellular location">
    <subcellularLocation>
        <location evidence="8">Cytoplasm</location>
    </subcellularLocation>
</comment>
<feature type="binding site" evidence="8">
    <location>
        <position position="96"/>
    </location>
    <ligand>
        <name>GTP</name>
        <dbReference type="ChEBI" id="CHEBI:37565"/>
    </ligand>
</feature>
<evidence type="ECO:0000256" key="2">
    <source>
        <dbReference type="ARBA" id="ARBA00022679"/>
    </source>
</evidence>
<keyword evidence="11" id="KW-1185">Reference proteome</keyword>
<dbReference type="AlphaFoldDB" id="A0A1I4TKD7"/>
<evidence type="ECO:0000259" key="9">
    <source>
        <dbReference type="Pfam" id="PF12804"/>
    </source>
</evidence>
<keyword evidence="7 8" id="KW-0501">Molybdenum cofactor biosynthesis</keyword>
<keyword evidence="6 8" id="KW-0342">GTP-binding</keyword>
<dbReference type="GO" id="GO:0061603">
    <property type="term" value="F:molybdenum cofactor guanylyltransferase activity"/>
    <property type="evidence" value="ECO:0007669"/>
    <property type="project" value="UniProtKB-EC"/>
</dbReference>
<dbReference type="GO" id="GO:0005737">
    <property type="term" value="C:cytoplasm"/>
    <property type="evidence" value="ECO:0007669"/>
    <property type="project" value="UniProtKB-SubCell"/>
</dbReference>
<keyword evidence="3 8" id="KW-0479">Metal-binding</keyword>
<dbReference type="EC" id="2.7.7.77" evidence="8"/>
<dbReference type="GO" id="GO:0006777">
    <property type="term" value="P:Mo-molybdopterin cofactor biosynthetic process"/>
    <property type="evidence" value="ECO:0007669"/>
    <property type="project" value="UniProtKB-KW"/>
</dbReference>
<evidence type="ECO:0000256" key="3">
    <source>
        <dbReference type="ARBA" id="ARBA00022723"/>
    </source>
</evidence>
<comment type="catalytic activity">
    <reaction evidence="8">
        <text>Mo-molybdopterin + GTP + H(+) = Mo-molybdopterin guanine dinucleotide + diphosphate</text>
        <dbReference type="Rhea" id="RHEA:34243"/>
        <dbReference type="ChEBI" id="CHEBI:15378"/>
        <dbReference type="ChEBI" id="CHEBI:33019"/>
        <dbReference type="ChEBI" id="CHEBI:37565"/>
        <dbReference type="ChEBI" id="CHEBI:71302"/>
        <dbReference type="ChEBI" id="CHEBI:71310"/>
        <dbReference type="EC" id="2.7.7.77"/>
    </reaction>
</comment>
<comment type="similarity">
    <text evidence="8">Belongs to the MobA family.</text>
</comment>
<feature type="binding site" evidence="8">
    <location>
        <position position="22"/>
    </location>
    <ligand>
        <name>GTP</name>
        <dbReference type="ChEBI" id="CHEBI:37565"/>
    </ligand>
</feature>
<dbReference type="CDD" id="cd02503">
    <property type="entry name" value="MobA"/>
    <property type="match status" value="1"/>
</dbReference>
<feature type="binding site" evidence="8">
    <location>
        <begin position="10"/>
        <end position="12"/>
    </location>
    <ligand>
        <name>GTP</name>
        <dbReference type="ChEBI" id="CHEBI:37565"/>
    </ligand>
</feature>
<comment type="function">
    <text evidence="8">Transfers a GMP moiety from GTP to Mo-molybdopterin (Mo-MPT) cofactor (Moco or molybdenum cofactor) to form Mo-molybdopterin guanine dinucleotide (Mo-MGD) cofactor.</text>
</comment>
<comment type="domain">
    <text evidence="8">The N-terminal domain determines nucleotide recognition and specific binding, while the C-terminal domain determines the specific binding to the target protein.</text>
</comment>
<dbReference type="InterPro" id="IPR013482">
    <property type="entry name" value="Molybde_CF_guanTrfase"/>
</dbReference>
<evidence type="ECO:0000256" key="4">
    <source>
        <dbReference type="ARBA" id="ARBA00022741"/>
    </source>
</evidence>
<organism evidence="10 11">
    <name type="scientific">Flavobacterium succinicans</name>
    <dbReference type="NCBI Taxonomy" id="29536"/>
    <lineage>
        <taxon>Bacteria</taxon>
        <taxon>Pseudomonadati</taxon>
        <taxon>Bacteroidota</taxon>
        <taxon>Flavobacteriia</taxon>
        <taxon>Flavobacteriales</taxon>
        <taxon>Flavobacteriaceae</taxon>
        <taxon>Flavobacterium</taxon>
    </lineage>
</organism>
<feature type="binding site" evidence="8">
    <location>
        <position position="96"/>
    </location>
    <ligand>
        <name>Mg(2+)</name>
        <dbReference type="ChEBI" id="CHEBI:18420"/>
    </ligand>
</feature>
<evidence type="ECO:0000256" key="7">
    <source>
        <dbReference type="ARBA" id="ARBA00023150"/>
    </source>
</evidence>
<dbReference type="SUPFAM" id="SSF53448">
    <property type="entry name" value="Nucleotide-diphospho-sugar transferases"/>
    <property type="match status" value="1"/>
</dbReference>
<dbReference type="GO" id="GO:0046872">
    <property type="term" value="F:metal ion binding"/>
    <property type="evidence" value="ECO:0007669"/>
    <property type="project" value="UniProtKB-KW"/>
</dbReference>
<evidence type="ECO:0000313" key="11">
    <source>
        <dbReference type="Proteomes" id="UP000182961"/>
    </source>
</evidence>
<dbReference type="Pfam" id="PF12804">
    <property type="entry name" value="NTP_transf_3"/>
    <property type="match status" value="1"/>
</dbReference>
<name>A0A1I4TKD7_9FLAO</name>
<dbReference type="RefSeq" id="WP_024980149.1">
    <property type="nucleotide sequence ID" value="NZ_CBCRUM010000008.1"/>
</dbReference>
<keyword evidence="4 8" id="KW-0547">Nucleotide-binding</keyword>
<evidence type="ECO:0000256" key="6">
    <source>
        <dbReference type="ARBA" id="ARBA00023134"/>
    </source>
</evidence>
<dbReference type="Proteomes" id="UP000182961">
    <property type="component" value="Unassembled WGS sequence"/>
</dbReference>
<proteinExistence type="inferred from homology"/>
<keyword evidence="2 8" id="KW-0808">Transferase</keyword>
<keyword evidence="10" id="KW-0548">Nucleotidyltransferase</keyword>
<evidence type="ECO:0000313" key="10">
    <source>
        <dbReference type="EMBL" id="SFM77037.1"/>
    </source>
</evidence>
<dbReference type="InterPro" id="IPR025877">
    <property type="entry name" value="MobA-like_NTP_Trfase"/>
</dbReference>
<dbReference type="PANTHER" id="PTHR19136">
    <property type="entry name" value="MOLYBDENUM COFACTOR GUANYLYLTRANSFERASE"/>
    <property type="match status" value="1"/>
</dbReference>
<dbReference type="PANTHER" id="PTHR19136:SF81">
    <property type="entry name" value="MOLYBDENUM COFACTOR GUANYLYLTRANSFERASE"/>
    <property type="match status" value="1"/>
</dbReference>
<dbReference type="GO" id="GO:0005525">
    <property type="term" value="F:GTP binding"/>
    <property type="evidence" value="ECO:0007669"/>
    <property type="project" value="UniProtKB-UniRule"/>
</dbReference>
<evidence type="ECO:0000256" key="1">
    <source>
        <dbReference type="ARBA" id="ARBA00022490"/>
    </source>
</evidence>
<dbReference type="EMBL" id="FOUT01000002">
    <property type="protein sequence ID" value="SFM77037.1"/>
    <property type="molecule type" value="Genomic_DNA"/>
</dbReference>